<gene>
    <name evidence="1" type="ORF">TCNE_LOCUS1941</name>
</gene>
<evidence type="ECO:0000313" key="1">
    <source>
        <dbReference type="EMBL" id="VDM27120.1"/>
    </source>
</evidence>
<dbReference type="EMBL" id="UYWY01001696">
    <property type="protein sequence ID" value="VDM27120.1"/>
    <property type="molecule type" value="Genomic_DNA"/>
</dbReference>
<reference evidence="1 2" key="2">
    <citation type="submission" date="2018-11" db="EMBL/GenBank/DDBJ databases">
        <authorList>
            <consortium name="Pathogen Informatics"/>
        </authorList>
    </citation>
    <scope>NUCLEOTIDE SEQUENCE [LARGE SCALE GENOMIC DNA]</scope>
</reference>
<name>A0A183U0C1_TOXCA</name>
<evidence type="ECO:0000313" key="3">
    <source>
        <dbReference type="WBParaSite" id="TCNE_0000194101-mRNA-1"/>
    </source>
</evidence>
<keyword evidence="2" id="KW-1185">Reference proteome</keyword>
<dbReference type="Proteomes" id="UP000050794">
    <property type="component" value="Unassembled WGS sequence"/>
</dbReference>
<accession>A0A183U0C1</accession>
<dbReference type="AlphaFoldDB" id="A0A183U0C1"/>
<dbReference type="WBParaSite" id="TCNE_0000194101-mRNA-1">
    <property type="protein sequence ID" value="TCNE_0000194101-mRNA-1"/>
    <property type="gene ID" value="TCNE_0000194101"/>
</dbReference>
<evidence type="ECO:0000313" key="2">
    <source>
        <dbReference type="Proteomes" id="UP000050794"/>
    </source>
</evidence>
<organism evidence="2 3">
    <name type="scientific">Toxocara canis</name>
    <name type="common">Canine roundworm</name>
    <dbReference type="NCBI Taxonomy" id="6265"/>
    <lineage>
        <taxon>Eukaryota</taxon>
        <taxon>Metazoa</taxon>
        <taxon>Ecdysozoa</taxon>
        <taxon>Nematoda</taxon>
        <taxon>Chromadorea</taxon>
        <taxon>Rhabditida</taxon>
        <taxon>Spirurina</taxon>
        <taxon>Ascaridomorpha</taxon>
        <taxon>Ascaridoidea</taxon>
        <taxon>Toxocaridae</taxon>
        <taxon>Toxocara</taxon>
    </lineage>
</organism>
<proteinExistence type="predicted"/>
<sequence>MTPTRLVILYEHEEDEFLRELEGMQAQASQRSSLCDEAPVLGALCSLVGEIGELRRENRKLRNRLSAVVEPRRGVVHRVGALLDARAGILPRIMGRRCSQGEIRSGARERLSSPTHKVTLRVKPRCIVQIQWKTVEVHINA</sequence>
<protein>
    <submittedName>
        <fullName evidence="1 3">Uncharacterized protein</fullName>
    </submittedName>
</protein>
<reference evidence="3" key="1">
    <citation type="submission" date="2016-06" db="UniProtKB">
        <authorList>
            <consortium name="WormBaseParasite"/>
        </authorList>
    </citation>
    <scope>IDENTIFICATION</scope>
</reference>